<dbReference type="AlphaFoldDB" id="A0A645JMK3"/>
<gene>
    <name evidence="1" type="ORF">SDC9_212666</name>
</gene>
<protein>
    <recommendedName>
        <fullName evidence="2">3-keto-disaccharide hydrolase domain-containing protein</fullName>
    </recommendedName>
</protein>
<dbReference type="EMBL" id="VSSQ01146438">
    <property type="protein sequence ID" value="MPN64888.1"/>
    <property type="molecule type" value="Genomic_DNA"/>
</dbReference>
<comment type="caution">
    <text evidence="1">The sequence shown here is derived from an EMBL/GenBank/DDBJ whole genome shotgun (WGS) entry which is preliminary data.</text>
</comment>
<sequence length="94" mass="10572">MFGGEVIFNWEVRSNEFRCDIPLARGQHKRGAGNVPRGIWSEITIDVKDREIAFYVNGELRHTVRGNFRGISTKIGVTPCGDGSFWLSDFGVVK</sequence>
<name>A0A645JMK3_9ZZZZ</name>
<evidence type="ECO:0000313" key="1">
    <source>
        <dbReference type="EMBL" id="MPN64888.1"/>
    </source>
</evidence>
<evidence type="ECO:0008006" key="2">
    <source>
        <dbReference type="Google" id="ProtNLM"/>
    </source>
</evidence>
<organism evidence="1">
    <name type="scientific">bioreactor metagenome</name>
    <dbReference type="NCBI Taxonomy" id="1076179"/>
    <lineage>
        <taxon>unclassified sequences</taxon>
        <taxon>metagenomes</taxon>
        <taxon>ecological metagenomes</taxon>
    </lineage>
</organism>
<accession>A0A645JMK3</accession>
<reference evidence="1" key="1">
    <citation type="submission" date="2019-08" db="EMBL/GenBank/DDBJ databases">
        <authorList>
            <person name="Kucharzyk K."/>
            <person name="Murdoch R.W."/>
            <person name="Higgins S."/>
            <person name="Loffler F."/>
        </authorList>
    </citation>
    <scope>NUCLEOTIDE SEQUENCE</scope>
</reference>
<proteinExistence type="predicted"/>